<dbReference type="AlphaFoldDB" id="A0A437R2Y8"/>
<keyword evidence="2" id="KW-0472">Membrane</keyword>
<accession>A0A437R2Y8</accession>
<organism evidence="3 4">
    <name type="scientific">Rheinheimera riviphila</name>
    <dbReference type="NCBI Taxonomy" id="1834037"/>
    <lineage>
        <taxon>Bacteria</taxon>
        <taxon>Pseudomonadati</taxon>
        <taxon>Pseudomonadota</taxon>
        <taxon>Gammaproteobacteria</taxon>
        <taxon>Chromatiales</taxon>
        <taxon>Chromatiaceae</taxon>
        <taxon>Rheinheimera</taxon>
    </lineage>
</organism>
<dbReference type="OrthoDB" id="9824432at2"/>
<protein>
    <recommendedName>
        <fullName evidence="5">Polysaccharide chain length determinant N-terminal domain-containing protein</fullName>
    </recommendedName>
</protein>
<evidence type="ECO:0008006" key="5">
    <source>
        <dbReference type="Google" id="ProtNLM"/>
    </source>
</evidence>
<feature type="transmembrane region" description="Helical" evidence="2">
    <location>
        <begin position="20"/>
        <end position="43"/>
    </location>
</feature>
<comment type="caution">
    <text evidence="3">The sequence shown here is derived from an EMBL/GenBank/DDBJ whole genome shotgun (WGS) entry which is preliminary data.</text>
</comment>
<sequence length="270" mass="29829">MNQSSMLSQERDLANLLLQALWQFKLWIAVFALAGALGTVVALKYLPKTGVAKASFTLADARVQELARVYAGLPANTQLMLGALEIDELSRFSLLLQHPDVWQQLWSTPLLCQPVTDFCALEDPAKAKAQTQSWRGGFQFEHKRRGNVLSVQWRHADAKSAGLLLQALLQSATLQYQQQRLAQLTQQRDALQSALATINSIGERTELSSRLDPVLADIHLWQQGAQQVLHPLLPQQVHAAKPKSLVFSAVVGALLATLLAMLLALVFARR</sequence>
<reference evidence="3 4" key="1">
    <citation type="submission" date="2019-01" db="EMBL/GenBank/DDBJ databases">
        <authorList>
            <person name="Chen W.-M."/>
        </authorList>
    </citation>
    <scope>NUCLEOTIDE SEQUENCE [LARGE SCALE GENOMIC DNA]</scope>
    <source>
        <strain evidence="3 4">KYPC3</strain>
    </source>
</reference>
<keyword evidence="2" id="KW-1133">Transmembrane helix</keyword>
<keyword evidence="2" id="KW-0812">Transmembrane</keyword>
<dbReference type="Proteomes" id="UP000283077">
    <property type="component" value="Unassembled WGS sequence"/>
</dbReference>
<evidence type="ECO:0000313" key="3">
    <source>
        <dbReference type="EMBL" id="RVU41144.1"/>
    </source>
</evidence>
<name>A0A437R2Y8_9GAMM</name>
<proteinExistence type="predicted"/>
<keyword evidence="4" id="KW-1185">Reference proteome</keyword>
<evidence type="ECO:0000256" key="1">
    <source>
        <dbReference type="SAM" id="Coils"/>
    </source>
</evidence>
<dbReference type="EMBL" id="SACS01000002">
    <property type="protein sequence ID" value="RVU41144.1"/>
    <property type="molecule type" value="Genomic_DNA"/>
</dbReference>
<dbReference type="RefSeq" id="WP_127697529.1">
    <property type="nucleotide sequence ID" value="NZ_SACS01000002.1"/>
</dbReference>
<feature type="transmembrane region" description="Helical" evidence="2">
    <location>
        <begin position="245"/>
        <end position="268"/>
    </location>
</feature>
<evidence type="ECO:0000256" key="2">
    <source>
        <dbReference type="SAM" id="Phobius"/>
    </source>
</evidence>
<gene>
    <name evidence="3" type="ORF">EOE67_02765</name>
</gene>
<keyword evidence="1" id="KW-0175">Coiled coil</keyword>
<evidence type="ECO:0000313" key="4">
    <source>
        <dbReference type="Proteomes" id="UP000283077"/>
    </source>
</evidence>
<feature type="coiled-coil region" evidence="1">
    <location>
        <begin position="174"/>
        <end position="201"/>
    </location>
</feature>